<sequence>MTLVVEQESEALGWVAVDEVDRRLLHRGFARAWPTLRARLADSG</sequence>
<protein>
    <recommendedName>
        <fullName evidence="3">8-oxo-dGTP diphosphatase</fullName>
    </recommendedName>
</protein>
<dbReference type="EMBL" id="JACHZG010000001">
    <property type="protein sequence ID" value="MBB3325874.1"/>
    <property type="molecule type" value="Genomic_DNA"/>
</dbReference>
<evidence type="ECO:0008006" key="3">
    <source>
        <dbReference type="Google" id="ProtNLM"/>
    </source>
</evidence>
<name>A0A7W5JT42_9ACTN</name>
<evidence type="ECO:0000313" key="1">
    <source>
        <dbReference type="EMBL" id="MBB3325874.1"/>
    </source>
</evidence>
<dbReference type="AlphaFoldDB" id="A0A7W5JT42"/>
<accession>A0A7W5JT42</accession>
<keyword evidence="2" id="KW-1185">Reference proteome</keyword>
<evidence type="ECO:0000313" key="2">
    <source>
        <dbReference type="Proteomes" id="UP000565572"/>
    </source>
</evidence>
<proteinExistence type="predicted"/>
<dbReference type="Proteomes" id="UP000565572">
    <property type="component" value="Unassembled WGS sequence"/>
</dbReference>
<organism evidence="1 2">
    <name type="scientific">Microlunatus antarcticus</name>
    <dbReference type="NCBI Taxonomy" id="53388"/>
    <lineage>
        <taxon>Bacteria</taxon>
        <taxon>Bacillati</taxon>
        <taxon>Actinomycetota</taxon>
        <taxon>Actinomycetes</taxon>
        <taxon>Propionibacteriales</taxon>
        <taxon>Propionibacteriaceae</taxon>
        <taxon>Microlunatus</taxon>
    </lineage>
</organism>
<reference evidence="1 2" key="1">
    <citation type="submission" date="2020-08" db="EMBL/GenBank/DDBJ databases">
        <title>Sequencing the genomes of 1000 actinobacteria strains.</title>
        <authorList>
            <person name="Klenk H.-P."/>
        </authorList>
    </citation>
    <scope>NUCLEOTIDE SEQUENCE [LARGE SCALE GENOMIC DNA]</scope>
    <source>
        <strain evidence="1 2">DSM 11053</strain>
    </source>
</reference>
<gene>
    <name evidence="1" type="ORF">FHX39_000818</name>
</gene>
<comment type="caution">
    <text evidence="1">The sequence shown here is derived from an EMBL/GenBank/DDBJ whole genome shotgun (WGS) entry which is preliminary data.</text>
</comment>